<dbReference type="PROSITE" id="PS50164">
    <property type="entry name" value="GIY_YIG"/>
    <property type="match status" value="1"/>
</dbReference>
<dbReference type="InterPro" id="IPR035901">
    <property type="entry name" value="GIY-YIG_endonuc_sf"/>
</dbReference>
<dbReference type="Proteomes" id="UP000178534">
    <property type="component" value="Unassembled WGS sequence"/>
</dbReference>
<dbReference type="AlphaFoldDB" id="A0A1G2DFC1"/>
<dbReference type="InterPro" id="IPR018647">
    <property type="entry name" value="SLFN_3-like_DNA/RNA_helicase"/>
</dbReference>
<dbReference type="STRING" id="1798665.A2942_00960"/>
<dbReference type="Gene3D" id="3.40.50.300">
    <property type="entry name" value="P-loop containing nucleotide triphosphate hydrolases"/>
    <property type="match status" value="1"/>
</dbReference>
<dbReference type="EMBL" id="MHLP01000024">
    <property type="protein sequence ID" value="OGZ12309.1"/>
    <property type="molecule type" value="Genomic_DNA"/>
</dbReference>
<feature type="domain" description="GIY-YIG" evidence="1">
    <location>
        <begin position="25"/>
        <end position="98"/>
    </location>
</feature>
<protein>
    <recommendedName>
        <fullName evidence="1">GIY-YIG domain-containing protein</fullName>
    </recommendedName>
</protein>
<proteinExistence type="predicted"/>
<organism evidence="2 3">
    <name type="scientific">Candidatus Lloydbacteria bacterium RIFCSPLOWO2_01_FULL_50_20</name>
    <dbReference type="NCBI Taxonomy" id="1798665"/>
    <lineage>
        <taxon>Bacteria</taxon>
        <taxon>Candidatus Lloydiibacteriota</taxon>
    </lineage>
</organism>
<comment type="caution">
    <text evidence="2">The sequence shown here is derived from an EMBL/GenBank/DDBJ whole genome shotgun (WGS) entry which is preliminary data.</text>
</comment>
<reference evidence="2 3" key="1">
    <citation type="journal article" date="2016" name="Nat. Commun.">
        <title>Thousands of microbial genomes shed light on interconnected biogeochemical processes in an aquifer system.</title>
        <authorList>
            <person name="Anantharaman K."/>
            <person name="Brown C.T."/>
            <person name="Hug L.A."/>
            <person name="Sharon I."/>
            <person name="Castelle C.J."/>
            <person name="Probst A.J."/>
            <person name="Thomas B.C."/>
            <person name="Singh A."/>
            <person name="Wilkins M.J."/>
            <person name="Karaoz U."/>
            <person name="Brodie E.L."/>
            <person name="Williams K.H."/>
            <person name="Hubbard S.S."/>
            <person name="Banfield J.F."/>
        </authorList>
    </citation>
    <scope>NUCLEOTIDE SEQUENCE [LARGE SCALE GENOMIC DNA]</scope>
</reference>
<sequence>MTHIQTFPFEKDKFEQIKDFHFGLNWPVVYIQEDGREMYIGQTTNVYARSKQHYENPDRARLKRIHILTDEEFNLSSAFDFESLLIQYISAEDSFKLQNGNGGLINHNYYEKEKYLAKLETVWPKLREKGLVKQSLADIKNSEFFKYSPYKALTEDQLVVAMKVENSIKKRDAVAHIINGGPGTGKSILALYLLKHMKEDKDMKYLKTALVVPMSGLRTTLQRVLQRVPGMGAGMVIGPSDVTKKEYDVLIVDETHRLRRRVNLTNFGSYDLTNKKLGLHKDATQLDWIISSSKQQVFFYDNRQSVVPGDVRPGDFKKLNAVNYNLTSQMRIEGGEDYLRFIDDLLELKATKGFESTNYEFKIYESIGQMVRDIKVRDSEHTLARVVAGYAWSWNTKGGRDGHDIEIDGLKLVWNSKNIDWVNSKNAINEVGCIHT</sequence>
<gene>
    <name evidence="2" type="ORF">A2942_00960</name>
</gene>
<dbReference type="InterPro" id="IPR027417">
    <property type="entry name" value="P-loop_NTPase"/>
</dbReference>
<accession>A0A1G2DFC1</accession>
<dbReference type="SUPFAM" id="SSF52540">
    <property type="entry name" value="P-loop containing nucleoside triphosphate hydrolases"/>
    <property type="match status" value="1"/>
</dbReference>
<evidence type="ECO:0000259" key="1">
    <source>
        <dbReference type="PROSITE" id="PS50164"/>
    </source>
</evidence>
<dbReference type="Pfam" id="PF09848">
    <property type="entry name" value="SLFN-g3_helicase"/>
    <property type="match status" value="1"/>
</dbReference>
<evidence type="ECO:0000313" key="3">
    <source>
        <dbReference type="Proteomes" id="UP000178534"/>
    </source>
</evidence>
<dbReference type="SUPFAM" id="SSF82771">
    <property type="entry name" value="GIY-YIG endonuclease"/>
    <property type="match status" value="1"/>
</dbReference>
<evidence type="ECO:0000313" key="2">
    <source>
        <dbReference type="EMBL" id="OGZ12309.1"/>
    </source>
</evidence>
<dbReference type="InterPro" id="IPR000305">
    <property type="entry name" value="GIY-YIG_endonuc"/>
</dbReference>
<name>A0A1G2DFC1_9BACT</name>
<dbReference type="CDD" id="cd10439">
    <property type="entry name" value="GIY-YIG_COG3410"/>
    <property type="match status" value="1"/>
</dbReference>